<dbReference type="InterPro" id="IPR009057">
    <property type="entry name" value="Homeodomain-like_sf"/>
</dbReference>
<dbReference type="Proteomes" id="UP001500984">
    <property type="component" value="Unassembled WGS sequence"/>
</dbReference>
<evidence type="ECO:0000313" key="7">
    <source>
        <dbReference type="Proteomes" id="UP001500984"/>
    </source>
</evidence>
<accession>A0ABN2X815</accession>
<evidence type="ECO:0000313" key="6">
    <source>
        <dbReference type="EMBL" id="GAA2106528.1"/>
    </source>
</evidence>
<organism evidence="6 7">
    <name type="scientific">Brevibacterium salitolerans</name>
    <dbReference type="NCBI Taxonomy" id="1403566"/>
    <lineage>
        <taxon>Bacteria</taxon>
        <taxon>Bacillati</taxon>
        <taxon>Actinomycetota</taxon>
        <taxon>Actinomycetes</taxon>
        <taxon>Micrococcales</taxon>
        <taxon>Brevibacteriaceae</taxon>
        <taxon>Brevibacterium</taxon>
    </lineage>
</organism>
<keyword evidence="7" id="KW-1185">Reference proteome</keyword>
<protein>
    <submittedName>
        <fullName evidence="6">TetR/AcrR family transcriptional regulator</fullName>
    </submittedName>
</protein>
<keyword evidence="2 4" id="KW-0238">DNA-binding</keyword>
<keyword evidence="3" id="KW-0804">Transcription</keyword>
<dbReference type="EMBL" id="BAAAPZ010000019">
    <property type="protein sequence ID" value="GAA2106528.1"/>
    <property type="molecule type" value="Genomic_DNA"/>
</dbReference>
<dbReference type="InterPro" id="IPR050109">
    <property type="entry name" value="HTH-type_TetR-like_transc_reg"/>
</dbReference>
<dbReference type="Gene3D" id="1.10.10.60">
    <property type="entry name" value="Homeodomain-like"/>
    <property type="match status" value="1"/>
</dbReference>
<reference evidence="6 7" key="1">
    <citation type="journal article" date="2019" name="Int. J. Syst. Evol. Microbiol.">
        <title>The Global Catalogue of Microorganisms (GCM) 10K type strain sequencing project: providing services to taxonomists for standard genome sequencing and annotation.</title>
        <authorList>
            <consortium name="The Broad Institute Genomics Platform"/>
            <consortium name="The Broad Institute Genome Sequencing Center for Infectious Disease"/>
            <person name="Wu L."/>
            <person name="Ma J."/>
        </authorList>
    </citation>
    <scope>NUCLEOTIDE SEQUENCE [LARGE SCALE GENOMIC DNA]</scope>
    <source>
        <strain evidence="6 7">JCM 15900</strain>
    </source>
</reference>
<gene>
    <name evidence="6" type="ORF">GCM10009823_32640</name>
</gene>
<dbReference type="RefSeq" id="WP_291794782.1">
    <property type="nucleotide sequence ID" value="NZ_BAAAPZ010000019.1"/>
</dbReference>
<dbReference type="PANTHER" id="PTHR30055:SF151">
    <property type="entry name" value="TRANSCRIPTIONAL REGULATORY PROTEIN"/>
    <property type="match status" value="1"/>
</dbReference>
<dbReference type="Pfam" id="PF02909">
    <property type="entry name" value="TetR_C_1"/>
    <property type="match status" value="1"/>
</dbReference>
<dbReference type="PROSITE" id="PS50977">
    <property type="entry name" value="HTH_TETR_2"/>
    <property type="match status" value="1"/>
</dbReference>
<dbReference type="InterPro" id="IPR004111">
    <property type="entry name" value="Repressor_TetR_C"/>
</dbReference>
<evidence type="ECO:0000256" key="4">
    <source>
        <dbReference type="PROSITE-ProRule" id="PRU00335"/>
    </source>
</evidence>
<feature type="DNA-binding region" description="H-T-H motif" evidence="4">
    <location>
        <begin position="66"/>
        <end position="85"/>
    </location>
</feature>
<evidence type="ECO:0000256" key="3">
    <source>
        <dbReference type="ARBA" id="ARBA00023163"/>
    </source>
</evidence>
<name>A0ABN2X815_9MICO</name>
<dbReference type="SUPFAM" id="SSF46689">
    <property type="entry name" value="Homeodomain-like"/>
    <property type="match status" value="1"/>
</dbReference>
<dbReference type="PANTHER" id="PTHR30055">
    <property type="entry name" value="HTH-TYPE TRANSCRIPTIONAL REGULATOR RUTR"/>
    <property type="match status" value="1"/>
</dbReference>
<sequence>MDSEEISGTEAAPGGAKATDTVLRLLWRARLGEKAGRRGPRRKVSVDQIVDAGIALADADGLASFSMRRVAERVGLSPMSLYSYVPDRSSLIGLMIDQTVGRTPLPEHTGTLRERLRALSRLLWDEYHRHPWLLDAQSHRPWIGPHVSARYEWQLCALEGCGLDDLAMDHTVSLLASHAAASAQDALRARHLEESSGTSDLEWWSANAPVLAEVMPPGAFPVSGRVGSAVGEAYQAVTNTTAVYEFGLEVILDGIETRVRRGRGGS</sequence>
<dbReference type="Gene3D" id="1.10.357.10">
    <property type="entry name" value="Tetracycline Repressor, domain 2"/>
    <property type="match status" value="1"/>
</dbReference>
<dbReference type="InterPro" id="IPR001647">
    <property type="entry name" value="HTH_TetR"/>
</dbReference>
<feature type="domain" description="HTH tetR-type" evidence="5">
    <location>
        <begin position="43"/>
        <end position="103"/>
    </location>
</feature>
<dbReference type="InterPro" id="IPR036271">
    <property type="entry name" value="Tet_transcr_reg_TetR-rel_C_sf"/>
</dbReference>
<keyword evidence="1" id="KW-0805">Transcription regulation</keyword>
<evidence type="ECO:0000259" key="5">
    <source>
        <dbReference type="PROSITE" id="PS50977"/>
    </source>
</evidence>
<comment type="caution">
    <text evidence="6">The sequence shown here is derived from an EMBL/GenBank/DDBJ whole genome shotgun (WGS) entry which is preliminary data.</text>
</comment>
<proteinExistence type="predicted"/>
<dbReference type="SUPFAM" id="SSF48498">
    <property type="entry name" value="Tetracyclin repressor-like, C-terminal domain"/>
    <property type="match status" value="1"/>
</dbReference>
<evidence type="ECO:0000256" key="2">
    <source>
        <dbReference type="ARBA" id="ARBA00023125"/>
    </source>
</evidence>
<evidence type="ECO:0000256" key="1">
    <source>
        <dbReference type="ARBA" id="ARBA00023015"/>
    </source>
</evidence>